<dbReference type="SUPFAM" id="SSF50044">
    <property type="entry name" value="SH3-domain"/>
    <property type="match status" value="2"/>
</dbReference>
<feature type="domain" description="SH3" evidence="6">
    <location>
        <begin position="527"/>
        <end position="588"/>
    </location>
</feature>
<dbReference type="PANTHER" id="PTHR16830:SF12">
    <property type="entry name" value="PDZ DOMAIN-CONTAINING PROTEIN"/>
    <property type="match status" value="1"/>
</dbReference>
<organism evidence="7 8">
    <name type="scientific">Merluccius polli</name>
    <name type="common">Benguela hake</name>
    <name type="synonym">Merluccius cadenati</name>
    <dbReference type="NCBI Taxonomy" id="89951"/>
    <lineage>
        <taxon>Eukaryota</taxon>
        <taxon>Metazoa</taxon>
        <taxon>Chordata</taxon>
        <taxon>Craniata</taxon>
        <taxon>Vertebrata</taxon>
        <taxon>Euteleostomi</taxon>
        <taxon>Actinopterygii</taxon>
        <taxon>Neopterygii</taxon>
        <taxon>Teleostei</taxon>
        <taxon>Neoteleostei</taxon>
        <taxon>Acanthomorphata</taxon>
        <taxon>Zeiogadaria</taxon>
        <taxon>Gadariae</taxon>
        <taxon>Gadiformes</taxon>
        <taxon>Gadoidei</taxon>
        <taxon>Merlucciidae</taxon>
        <taxon>Merluccius</taxon>
    </lineage>
</organism>
<keyword evidence="2" id="KW-0597">Phosphoprotein</keyword>
<feature type="compositionally biased region" description="Gly residues" evidence="4">
    <location>
        <begin position="132"/>
        <end position="143"/>
    </location>
</feature>
<dbReference type="EMBL" id="JAOPHQ010003445">
    <property type="protein sequence ID" value="KAK0143014.1"/>
    <property type="molecule type" value="Genomic_DNA"/>
</dbReference>
<dbReference type="Gene3D" id="2.30.30.40">
    <property type="entry name" value="SH3 Domains"/>
    <property type="match status" value="2"/>
</dbReference>
<dbReference type="InterPro" id="IPR043443">
    <property type="entry name" value="FYB1/2-like"/>
</dbReference>
<comment type="caution">
    <text evidence="7">The sequence shown here is derived from an EMBL/GenBank/DDBJ whole genome shotgun (WGS) entry which is preliminary data.</text>
</comment>
<evidence type="ECO:0000256" key="4">
    <source>
        <dbReference type="SAM" id="MobiDB-lite"/>
    </source>
</evidence>
<evidence type="ECO:0000256" key="1">
    <source>
        <dbReference type="ARBA" id="ARBA00022443"/>
    </source>
</evidence>
<feature type="compositionally biased region" description="Low complexity" evidence="4">
    <location>
        <begin position="354"/>
        <end position="367"/>
    </location>
</feature>
<reference evidence="7" key="1">
    <citation type="journal article" date="2023" name="Front. Mar. Sci.">
        <title>A new Merluccius polli reference genome to investigate the effects of global change in West African waters.</title>
        <authorList>
            <person name="Mateo J.L."/>
            <person name="Blanco-Fernandez C."/>
            <person name="Garcia-Vazquez E."/>
            <person name="Machado-Schiaffino G."/>
        </authorList>
    </citation>
    <scope>NUCLEOTIDE SEQUENCE</scope>
    <source>
        <strain evidence="7">C29</strain>
        <tissue evidence="7">Fin</tissue>
    </source>
</reference>
<keyword evidence="5" id="KW-0732">Signal</keyword>
<feature type="signal peptide" evidence="5">
    <location>
        <begin position="1"/>
        <end position="21"/>
    </location>
</feature>
<accession>A0AA47MMW0</accession>
<dbReference type="PROSITE" id="PS50002">
    <property type="entry name" value="SH3"/>
    <property type="match status" value="1"/>
</dbReference>
<dbReference type="GO" id="GO:0072659">
    <property type="term" value="P:protein localization to plasma membrane"/>
    <property type="evidence" value="ECO:0007669"/>
    <property type="project" value="TreeGrafter"/>
</dbReference>
<name>A0AA47MMW0_MERPO</name>
<dbReference type="GO" id="GO:0005886">
    <property type="term" value="C:plasma membrane"/>
    <property type="evidence" value="ECO:0007669"/>
    <property type="project" value="InterPro"/>
</dbReference>
<evidence type="ECO:0000256" key="5">
    <source>
        <dbReference type="SAM" id="SignalP"/>
    </source>
</evidence>
<feature type="chain" id="PRO_5041327658" evidence="5">
    <location>
        <begin position="22"/>
        <end position="752"/>
    </location>
</feature>
<evidence type="ECO:0000256" key="3">
    <source>
        <dbReference type="PROSITE-ProRule" id="PRU00192"/>
    </source>
</evidence>
<dbReference type="AlphaFoldDB" id="A0AA47MMW0"/>
<feature type="region of interest" description="Disordered" evidence="4">
    <location>
        <begin position="649"/>
        <end position="674"/>
    </location>
</feature>
<feature type="compositionally biased region" description="Low complexity" evidence="4">
    <location>
        <begin position="402"/>
        <end position="421"/>
    </location>
</feature>
<protein>
    <submittedName>
        <fullName evidence="7">FYN-binding protein 1</fullName>
    </submittedName>
</protein>
<dbReference type="Pfam" id="PF14603">
    <property type="entry name" value="hSH3"/>
    <property type="match status" value="2"/>
</dbReference>
<feature type="compositionally biased region" description="Low complexity" evidence="4">
    <location>
        <begin position="216"/>
        <end position="225"/>
    </location>
</feature>
<keyword evidence="8" id="KW-1185">Reference proteome</keyword>
<evidence type="ECO:0000313" key="8">
    <source>
        <dbReference type="Proteomes" id="UP001174136"/>
    </source>
</evidence>
<dbReference type="InterPro" id="IPR036028">
    <property type="entry name" value="SH3-like_dom_sf"/>
</dbReference>
<dbReference type="PANTHER" id="PTHR16830">
    <property type="entry name" value="SH2 CONTAINING ADAPTOR PRAM-1 RELATED"/>
    <property type="match status" value="1"/>
</dbReference>
<feature type="compositionally biased region" description="Polar residues" evidence="4">
    <location>
        <begin position="240"/>
        <end position="250"/>
    </location>
</feature>
<dbReference type="InterPro" id="IPR029294">
    <property type="entry name" value="hSH3"/>
</dbReference>
<proteinExistence type="predicted"/>
<gene>
    <name evidence="7" type="primary">FYB1</name>
    <name evidence="7" type="ORF">N1851_018873</name>
</gene>
<dbReference type="FunFam" id="2.30.30.40:FF:000307">
    <property type="entry name" value="Predicted protein"/>
    <property type="match status" value="1"/>
</dbReference>
<keyword evidence="1 3" id="KW-0728">SH3 domain</keyword>
<dbReference type="GO" id="GO:0050852">
    <property type="term" value="P:T cell receptor signaling pathway"/>
    <property type="evidence" value="ECO:0007669"/>
    <property type="project" value="TreeGrafter"/>
</dbReference>
<dbReference type="InterPro" id="IPR001452">
    <property type="entry name" value="SH3_domain"/>
</dbReference>
<feature type="region of interest" description="Disordered" evidence="4">
    <location>
        <begin position="58"/>
        <end position="519"/>
    </location>
</feature>
<feature type="compositionally biased region" description="Acidic residues" evidence="4">
    <location>
        <begin position="469"/>
        <end position="480"/>
    </location>
</feature>
<evidence type="ECO:0000256" key="2">
    <source>
        <dbReference type="ARBA" id="ARBA00022553"/>
    </source>
</evidence>
<dbReference type="GO" id="GO:0007229">
    <property type="term" value="P:integrin-mediated signaling pathway"/>
    <property type="evidence" value="ECO:0007669"/>
    <property type="project" value="InterPro"/>
</dbReference>
<evidence type="ECO:0000313" key="7">
    <source>
        <dbReference type="EMBL" id="KAK0143014.1"/>
    </source>
</evidence>
<feature type="compositionally biased region" description="Basic and acidic residues" evidence="4">
    <location>
        <begin position="251"/>
        <end position="264"/>
    </location>
</feature>
<feature type="compositionally biased region" description="Low complexity" evidence="4">
    <location>
        <begin position="82"/>
        <end position="96"/>
    </location>
</feature>
<feature type="compositionally biased region" description="Basic and acidic residues" evidence="4">
    <location>
        <begin position="497"/>
        <end position="517"/>
    </location>
</feature>
<sequence>MAFRFLLTALRLGFFKPVAKCKFLTTAAQRQPAGQYGEAAGEADTKPDVKAMMARFQTGQTNGGDGPGFPVARGRPKVPLHPTVSSGLPSSTSSPAPSTPPKPSLERPASGNLPSKPAFPRASSHSSSCKGARGGGGGGGGGQELAKALANRFSTPQEVSTPFPRGKEQFPIKAPLSQDAEAPLPRPKPPLFKPSVSATLPESKPAIPKPPPPVPLAAKPGVAVPSNHSGAPYKAPPTHQKPNSAVNKLWQQREEAAADSEHKHGNPQASHLPAGFSIGVFNQDAGDKAKKVQAGASAEKTNPNPSPNPNLLNTRSAAPPPMPQATKRPSFLRKGLDPHSSPKADSVGTDGAPRRNPLPNTLLLGPAPAKPSRPPRVNLDNFRRSGSAAPDPDMAPPPPASHPSTHSNSGVTPPLSVLPVAPSLPPRHPGIIEPDVDENYDDVGMLKNQPPTPPSTTGRPRLMSKQEDGSDGEMYEDLEERWEAAEKKKGKQNKDKKRLEAEKKEQKEREKKEQEARKKFKLVGPLEVMHRVKVKVDSRGGRTDLPLKKGDWVDVLRVQDNPEGKWLGRSDNGSFGYLKNDCVELDMDSLKQQLVSQPAAQQMLEQEVYDDIDNFSENNLNRVPPPSQFTAEGNSDHGAAIDEEIYDDIDSHVFPPPPPASSQPEIDPKRQKKFDKEEKEFRKKFKYDGEIRALYQVTIRPELSVKKGSGKQLPVKPGETLDVIIKAVDNKLVCRNEEGKFGTILTSYIVTE</sequence>
<dbReference type="Proteomes" id="UP001174136">
    <property type="component" value="Unassembled WGS sequence"/>
</dbReference>
<evidence type="ECO:0000259" key="6">
    <source>
        <dbReference type="PROSITE" id="PS50002"/>
    </source>
</evidence>